<keyword evidence="10" id="KW-1185">Reference proteome</keyword>
<reference evidence="9" key="1">
    <citation type="submission" date="2019-10" db="EMBL/GenBank/DDBJ databases">
        <title>Muricauda hadale sp. nov., a piezophilic bacterium isolated from hadopelagic water of the Mariana Trench.</title>
        <authorList>
            <person name="Wei Y."/>
        </authorList>
    </citation>
    <scope>NUCLEOTIDE SEQUENCE [LARGE SCALE GENOMIC DNA]</scope>
    <source>
        <strain evidence="9">MT-229</strain>
    </source>
</reference>
<organism evidence="9 10">
    <name type="scientific">Flagellimonas hadalis</name>
    <dbReference type="NCBI Taxonomy" id="2597517"/>
    <lineage>
        <taxon>Bacteria</taxon>
        <taxon>Pseudomonadati</taxon>
        <taxon>Bacteroidota</taxon>
        <taxon>Flavobacteriia</taxon>
        <taxon>Flavobacteriales</taxon>
        <taxon>Flavobacteriaceae</taxon>
        <taxon>Flagellimonas</taxon>
    </lineage>
</organism>
<dbReference type="SUPFAM" id="SSF53720">
    <property type="entry name" value="ALDH-like"/>
    <property type="match status" value="1"/>
</dbReference>
<name>A0A5N5IWP0_9FLAO</name>
<gene>
    <name evidence="9" type="ORF">FOT42_004745</name>
</gene>
<dbReference type="InterPro" id="IPR015590">
    <property type="entry name" value="Aldehyde_DH_dom"/>
</dbReference>
<evidence type="ECO:0000256" key="4">
    <source>
        <dbReference type="ARBA" id="ARBA00023027"/>
    </source>
</evidence>
<feature type="domain" description="Aldehyde dehydrogenase" evidence="8">
    <location>
        <begin position="39"/>
        <end position="498"/>
    </location>
</feature>
<dbReference type="EMBL" id="VNIK02000002">
    <property type="protein sequence ID" value="KAB5490744.1"/>
    <property type="molecule type" value="Genomic_DNA"/>
</dbReference>
<keyword evidence="4" id="KW-0520">NAD</keyword>
<evidence type="ECO:0000256" key="7">
    <source>
        <dbReference type="RuleBase" id="RU003345"/>
    </source>
</evidence>
<dbReference type="EC" id="1.2.1.3" evidence="5"/>
<evidence type="ECO:0000259" key="8">
    <source>
        <dbReference type="Pfam" id="PF00171"/>
    </source>
</evidence>
<evidence type="ECO:0000256" key="3">
    <source>
        <dbReference type="ARBA" id="ARBA00023002"/>
    </source>
</evidence>
<evidence type="ECO:0000313" key="10">
    <source>
        <dbReference type="Proteomes" id="UP000319204"/>
    </source>
</evidence>
<dbReference type="CDD" id="cd07130">
    <property type="entry name" value="ALDH_F7_AASADH"/>
    <property type="match status" value="1"/>
</dbReference>
<comment type="subunit">
    <text evidence="2">Homotetramer.</text>
</comment>
<dbReference type="RefSeq" id="WP_151889438.1">
    <property type="nucleotide sequence ID" value="NZ_VNIK02000002.1"/>
</dbReference>
<proteinExistence type="inferred from homology"/>
<dbReference type="GO" id="GO:0004029">
    <property type="term" value="F:aldehyde dehydrogenase (NAD+) activity"/>
    <property type="evidence" value="ECO:0007669"/>
    <property type="project" value="UniProtKB-EC"/>
</dbReference>
<dbReference type="Proteomes" id="UP000319204">
    <property type="component" value="Unassembled WGS sequence"/>
</dbReference>
<dbReference type="OrthoDB" id="9762913at2"/>
<dbReference type="Gene3D" id="3.40.605.10">
    <property type="entry name" value="Aldehyde Dehydrogenase, Chain A, domain 1"/>
    <property type="match status" value="1"/>
</dbReference>
<dbReference type="PROSITE" id="PS00687">
    <property type="entry name" value="ALDEHYDE_DEHYDR_GLU"/>
    <property type="match status" value="1"/>
</dbReference>
<sequence length="517" mass="55305">MSKTAAAFGIDEALKQLGLQETNHGTSTGSENFGSGDIISSFSPVDGALIGKIKTTSPADYEKVMAAATSAFKEWRMVPAPQRGEIVRQFGDRLRELKEPLGKLVSYEMGKSYQEGLGEVQEMIDICDFAVGLSRQLHGLTMHSERPGHRMYEQYHPLGVVGIISAFNFPVAVWAWNTALAWVCGDVCVWKPSEKTPLCGIACQNIIAEVLKKNNLPEGISCLINGDYKVGELMTQDKRIPLVSATGSIRMGKIVAQAVAARLGKSLLELGGNNAIIVSPDADIKMTVIGAVFGAVGTAGQRCTSTRRLIVHESVYDKVKDAITEAYKQLKIGNPLDQSNHVGPLIDTDAVKMYLSALEKAKKEGGNILVEGGVLEGGGYASGCYVKPAIVEAQNSFKIVQEETFAPILYLLKYSGGVENAIEQQNGVVQGLSSAIMTNSLREAEHFLSAAGSDCGIANVNIGTSGAEIGGAFGGEKETGGGRESGSDAWKVYMRRQTNTINYTTKLPLAQGIKFDL</sequence>
<evidence type="ECO:0000256" key="2">
    <source>
        <dbReference type="ARBA" id="ARBA00011881"/>
    </source>
</evidence>
<evidence type="ECO:0000313" key="9">
    <source>
        <dbReference type="EMBL" id="KAB5490744.1"/>
    </source>
</evidence>
<dbReference type="Pfam" id="PF00171">
    <property type="entry name" value="Aldedh"/>
    <property type="match status" value="1"/>
</dbReference>
<keyword evidence="3 7" id="KW-0560">Oxidoreductase</keyword>
<evidence type="ECO:0000256" key="1">
    <source>
        <dbReference type="ARBA" id="ARBA00009986"/>
    </source>
</evidence>
<feature type="active site" evidence="6">
    <location>
        <position position="269"/>
    </location>
</feature>
<dbReference type="Gene3D" id="3.40.309.10">
    <property type="entry name" value="Aldehyde Dehydrogenase, Chain A, domain 2"/>
    <property type="match status" value="1"/>
</dbReference>
<dbReference type="PANTHER" id="PTHR43521:SF1">
    <property type="entry name" value="ALPHA-AMINOADIPIC SEMIALDEHYDE DEHYDROGENASE"/>
    <property type="match status" value="1"/>
</dbReference>
<evidence type="ECO:0000256" key="5">
    <source>
        <dbReference type="ARBA" id="ARBA00024226"/>
    </source>
</evidence>
<dbReference type="InterPro" id="IPR029510">
    <property type="entry name" value="Ald_DH_CS_GLU"/>
</dbReference>
<dbReference type="InterPro" id="IPR016163">
    <property type="entry name" value="Ald_DH_C"/>
</dbReference>
<dbReference type="InterPro" id="IPR044638">
    <property type="entry name" value="ALDH7A1-like"/>
</dbReference>
<accession>A0A5N5IWP0</accession>
<dbReference type="FunFam" id="3.40.309.10:FF:000018">
    <property type="entry name" value="Alpha-aminoadipic semialdehyde dehydrogenase"/>
    <property type="match status" value="1"/>
</dbReference>
<evidence type="ECO:0000256" key="6">
    <source>
        <dbReference type="PROSITE-ProRule" id="PRU10007"/>
    </source>
</evidence>
<protein>
    <recommendedName>
        <fullName evidence="5">aldehyde dehydrogenase (NAD(+))</fullName>
        <ecNumber evidence="5">1.2.1.3</ecNumber>
    </recommendedName>
</protein>
<dbReference type="InterPro" id="IPR016161">
    <property type="entry name" value="Ald_DH/histidinol_DH"/>
</dbReference>
<comment type="caution">
    <text evidence="9">The sequence shown here is derived from an EMBL/GenBank/DDBJ whole genome shotgun (WGS) entry which is preliminary data.</text>
</comment>
<dbReference type="AlphaFoldDB" id="A0A5N5IWP0"/>
<dbReference type="PANTHER" id="PTHR43521">
    <property type="entry name" value="ALPHA-AMINOADIPIC SEMIALDEHYDE DEHYDROGENASE"/>
    <property type="match status" value="1"/>
</dbReference>
<dbReference type="InterPro" id="IPR016162">
    <property type="entry name" value="Ald_DH_N"/>
</dbReference>
<comment type="similarity">
    <text evidence="1 7">Belongs to the aldehyde dehydrogenase family.</text>
</comment>